<comment type="caution">
    <text evidence="1">The sequence shown here is derived from an EMBL/GenBank/DDBJ whole genome shotgun (WGS) entry which is preliminary data.</text>
</comment>
<dbReference type="OrthoDB" id="3536195at2"/>
<dbReference type="EMBL" id="SMKP01000004">
    <property type="protein sequence ID" value="TDD25740.1"/>
    <property type="molecule type" value="Genomic_DNA"/>
</dbReference>
<dbReference type="AlphaFoldDB" id="A0A4R4X5T3"/>
<sequence>MNQHTIFITSDAIGEVRRDIREDLLPLFAEIRQILEENRSLDFPGWGALGEGTVGALYRSLVDTFVRDADAALGVIRTWEGEHLRFAERNWRTAEELAVRRVSRP</sequence>
<reference evidence="1 2" key="1">
    <citation type="submission" date="2019-03" db="EMBL/GenBank/DDBJ databases">
        <title>Draft genome sequences of novel Actinobacteria.</title>
        <authorList>
            <person name="Sahin N."/>
            <person name="Ay H."/>
            <person name="Saygin H."/>
        </authorList>
    </citation>
    <scope>NUCLEOTIDE SEQUENCE [LARGE SCALE GENOMIC DNA]</scope>
    <source>
        <strain evidence="1 2">KC712</strain>
    </source>
</reference>
<evidence type="ECO:0000313" key="1">
    <source>
        <dbReference type="EMBL" id="TDD25740.1"/>
    </source>
</evidence>
<gene>
    <name evidence="1" type="ORF">E1294_02150</name>
</gene>
<dbReference type="Proteomes" id="UP000294543">
    <property type="component" value="Unassembled WGS sequence"/>
</dbReference>
<proteinExistence type="predicted"/>
<protein>
    <submittedName>
        <fullName evidence="1">Uncharacterized protein</fullName>
    </submittedName>
</protein>
<organism evidence="1 2">
    <name type="scientific">Nonomuraea diastatica</name>
    <dbReference type="NCBI Taxonomy" id="1848329"/>
    <lineage>
        <taxon>Bacteria</taxon>
        <taxon>Bacillati</taxon>
        <taxon>Actinomycetota</taxon>
        <taxon>Actinomycetes</taxon>
        <taxon>Streptosporangiales</taxon>
        <taxon>Streptosporangiaceae</taxon>
        <taxon>Nonomuraea</taxon>
    </lineage>
</organism>
<evidence type="ECO:0000313" key="2">
    <source>
        <dbReference type="Proteomes" id="UP000294543"/>
    </source>
</evidence>
<dbReference type="RefSeq" id="WP_132503923.1">
    <property type="nucleotide sequence ID" value="NZ_SMKP01000004.1"/>
</dbReference>
<keyword evidence="2" id="KW-1185">Reference proteome</keyword>
<accession>A0A4R4X5T3</accession>
<name>A0A4R4X5T3_9ACTN</name>